<keyword evidence="2" id="KW-1003">Cell membrane</keyword>
<proteinExistence type="inferred from homology"/>
<evidence type="ECO:0000256" key="4">
    <source>
        <dbReference type="ARBA" id="ARBA00022989"/>
    </source>
</evidence>
<name>A0A840DS05_9BACL</name>
<dbReference type="Pfam" id="PF01618">
    <property type="entry name" value="MotA_ExbB"/>
    <property type="match status" value="1"/>
</dbReference>
<evidence type="ECO:0000256" key="2">
    <source>
        <dbReference type="ARBA" id="ARBA00022475"/>
    </source>
</evidence>
<evidence type="ECO:0000259" key="8">
    <source>
        <dbReference type="Pfam" id="PF01618"/>
    </source>
</evidence>
<sequence length="648" mass="74437">MYTVFEHLFSLINKIGNKGFTDIFLYFQLFLFISMIIFQFVRIKKEINVMNYLKPKLMEFTRSVGVAPNEIDQALNALFANVKKSKYKELWERYYERVSQKNEDERINVEPFFGFDVMHYHMGYRHLMDMGAGIHVSIGVLGTFVGLSVGLSELHVGDTESLRSGIGSLLDGMKVAFYTSVWGVFLSLLWTVFDRWVSSRLDKSIDWHSEKLDFLLSTDDEELFLNRLEKISRNQADHLKTLLTDALERAMQPVVATIQHSQGNIQSAFGQLTDQFAKLQMGVENQSKLLESQIELTKNTSHDVTNRLVDQITGGTQQSITQFTTLVQDAQSLQQQMMTTVERLIENFASTEKSQATTLERTEKMFEQFAKMAVELEGMRNHYKETASVMENLGLTFQHIQQMTKEQLPVQHEVIKSNQVLAEKYSDLTEGFKQFNAQLEAKYETLLQQIVTTSDSLSHSFKEMAERFERSLVTQQKTLQESEVLLTNIQSVVSVLTPLAPELKDVAGDIGRLQEQLLHMQKTQNELLPELVHLRKQTNETVEHALQTTKMYMQDITKQLSVLKENWTTTKEQFTKITDALRLSMKDFAENVDNGLSKTYHHFDETLTKAVQEVSNLVYQFSEVQSEFIDTFEEVAEHLGKMKAGASS</sequence>
<evidence type="ECO:0000313" key="10">
    <source>
        <dbReference type="Proteomes" id="UP000559598"/>
    </source>
</evidence>
<feature type="transmembrane region" description="Helical" evidence="7">
    <location>
        <begin position="23"/>
        <end position="41"/>
    </location>
</feature>
<keyword evidence="4 7" id="KW-1133">Transmembrane helix</keyword>
<dbReference type="InterPro" id="IPR002898">
    <property type="entry name" value="MotA_ExbB_proton_chnl"/>
</dbReference>
<organism evidence="9 10">
    <name type="scientific">Anoxybacteroides voinovskiense</name>
    <dbReference type="NCBI Taxonomy" id="230470"/>
    <lineage>
        <taxon>Bacteria</taxon>
        <taxon>Bacillati</taxon>
        <taxon>Bacillota</taxon>
        <taxon>Bacilli</taxon>
        <taxon>Bacillales</taxon>
        <taxon>Anoxybacillaceae</taxon>
        <taxon>Anoxybacteroides</taxon>
    </lineage>
</organism>
<dbReference type="AlphaFoldDB" id="A0A840DS05"/>
<evidence type="ECO:0000256" key="3">
    <source>
        <dbReference type="ARBA" id="ARBA00022692"/>
    </source>
</evidence>
<dbReference type="GO" id="GO:0015031">
    <property type="term" value="P:protein transport"/>
    <property type="evidence" value="ECO:0007669"/>
    <property type="project" value="UniProtKB-KW"/>
</dbReference>
<dbReference type="GO" id="GO:0005886">
    <property type="term" value="C:plasma membrane"/>
    <property type="evidence" value="ECO:0007669"/>
    <property type="project" value="UniProtKB-SubCell"/>
</dbReference>
<keyword evidence="6" id="KW-0813">Transport</keyword>
<feature type="transmembrane region" description="Helical" evidence="7">
    <location>
        <begin position="132"/>
        <end position="155"/>
    </location>
</feature>
<keyword evidence="10" id="KW-1185">Reference proteome</keyword>
<reference evidence="9 10" key="1">
    <citation type="submission" date="2020-08" db="EMBL/GenBank/DDBJ databases">
        <title>Genomic Encyclopedia of Type Strains, Phase IV (KMG-IV): sequencing the most valuable type-strain genomes for metagenomic binning, comparative biology and taxonomic classification.</title>
        <authorList>
            <person name="Goeker M."/>
        </authorList>
    </citation>
    <scope>NUCLEOTIDE SEQUENCE [LARGE SCALE GENOMIC DNA]</scope>
    <source>
        <strain evidence="9 10">DSM 17075</strain>
    </source>
</reference>
<keyword evidence="5 7" id="KW-0472">Membrane</keyword>
<feature type="domain" description="MotA/TolQ/ExbB proton channel" evidence="8">
    <location>
        <begin position="126"/>
        <end position="205"/>
    </location>
</feature>
<dbReference type="EMBL" id="JACIDE010000015">
    <property type="protein sequence ID" value="MBB4074453.1"/>
    <property type="molecule type" value="Genomic_DNA"/>
</dbReference>
<evidence type="ECO:0000256" key="7">
    <source>
        <dbReference type="SAM" id="Phobius"/>
    </source>
</evidence>
<comment type="caution">
    <text evidence="9">The sequence shown here is derived from an EMBL/GenBank/DDBJ whole genome shotgun (WGS) entry which is preliminary data.</text>
</comment>
<accession>A0A840DS05</accession>
<protein>
    <submittedName>
        <fullName evidence="9">Methyl-accepting chemotaxis protein</fullName>
    </submittedName>
</protein>
<gene>
    <name evidence="9" type="ORF">GGR02_002220</name>
</gene>
<comment type="similarity">
    <text evidence="6">Belongs to the exbB/tolQ family.</text>
</comment>
<evidence type="ECO:0000256" key="5">
    <source>
        <dbReference type="ARBA" id="ARBA00023136"/>
    </source>
</evidence>
<evidence type="ECO:0000256" key="6">
    <source>
        <dbReference type="RuleBase" id="RU004057"/>
    </source>
</evidence>
<evidence type="ECO:0000313" key="9">
    <source>
        <dbReference type="EMBL" id="MBB4074453.1"/>
    </source>
</evidence>
<evidence type="ECO:0000256" key="1">
    <source>
        <dbReference type="ARBA" id="ARBA00004651"/>
    </source>
</evidence>
<keyword evidence="3 7" id="KW-0812">Transmembrane</keyword>
<comment type="subcellular location">
    <subcellularLocation>
        <location evidence="1">Cell membrane</location>
        <topology evidence="1">Multi-pass membrane protein</topology>
    </subcellularLocation>
    <subcellularLocation>
        <location evidence="6">Membrane</location>
        <topology evidence="6">Multi-pass membrane protein</topology>
    </subcellularLocation>
</comment>
<keyword evidence="6" id="KW-0653">Protein transport</keyword>
<dbReference type="RefSeq" id="WP_221210811.1">
    <property type="nucleotide sequence ID" value="NZ_BMNP01000034.1"/>
</dbReference>
<dbReference type="Proteomes" id="UP000559598">
    <property type="component" value="Unassembled WGS sequence"/>
</dbReference>
<feature type="transmembrane region" description="Helical" evidence="7">
    <location>
        <begin position="175"/>
        <end position="193"/>
    </location>
</feature>